<protein>
    <submittedName>
        <fullName evidence="3">Uncharacterized protein</fullName>
    </submittedName>
</protein>
<evidence type="ECO:0000256" key="2">
    <source>
        <dbReference type="ARBA" id="ARBA00023002"/>
    </source>
</evidence>
<name>A0A7D8UJZ1_9HELO</name>
<dbReference type="EMBL" id="QGMG01001222">
    <property type="protein sequence ID" value="TVY50245.1"/>
    <property type="molecule type" value="Genomic_DNA"/>
</dbReference>
<dbReference type="AlphaFoldDB" id="A0A7D8UJZ1"/>
<evidence type="ECO:0000313" key="3">
    <source>
        <dbReference type="EMBL" id="TVY50245.1"/>
    </source>
</evidence>
<dbReference type="InterPro" id="IPR002347">
    <property type="entry name" value="SDR_fam"/>
</dbReference>
<proteinExistence type="inferred from homology"/>
<dbReference type="OrthoDB" id="5336600at2759"/>
<dbReference type="PANTHER" id="PTHR43669">
    <property type="entry name" value="5-KETO-D-GLUCONATE 5-REDUCTASE"/>
    <property type="match status" value="1"/>
</dbReference>
<keyword evidence="4" id="KW-1185">Reference proteome</keyword>
<dbReference type="Pfam" id="PF00106">
    <property type="entry name" value="adh_short"/>
    <property type="match status" value="1"/>
</dbReference>
<comment type="caution">
    <text evidence="3">The sequence shown here is derived from an EMBL/GenBank/DDBJ whole genome shotgun (WGS) entry which is preliminary data.</text>
</comment>
<gene>
    <name evidence="3" type="ORF">LCER1_G008521</name>
</gene>
<reference evidence="3 4" key="1">
    <citation type="submission" date="2018-05" db="EMBL/GenBank/DDBJ databases">
        <title>Whole genome sequencing for identification of molecular markers to develop diagnostic detection tools for the regulated plant pathogen Lachnellula willkommii.</title>
        <authorList>
            <person name="Giroux E."/>
            <person name="Bilodeau G."/>
        </authorList>
    </citation>
    <scope>NUCLEOTIDE SEQUENCE [LARGE SCALE GENOMIC DNA]</scope>
    <source>
        <strain evidence="3 4">CBS 625.97</strain>
    </source>
</reference>
<dbReference type="InterPro" id="IPR036291">
    <property type="entry name" value="NAD(P)-bd_dom_sf"/>
</dbReference>
<dbReference type="Gene3D" id="3.40.50.720">
    <property type="entry name" value="NAD(P)-binding Rossmann-like Domain"/>
    <property type="match status" value="1"/>
</dbReference>
<keyword evidence="2" id="KW-0560">Oxidoreductase</keyword>
<evidence type="ECO:0000313" key="4">
    <source>
        <dbReference type="Proteomes" id="UP000481288"/>
    </source>
</evidence>
<evidence type="ECO:0000256" key="1">
    <source>
        <dbReference type="ARBA" id="ARBA00006484"/>
    </source>
</evidence>
<comment type="similarity">
    <text evidence="1">Belongs to the short-chain dehydrogenases/reductases (SDR) family.</text>
</comment>
<dbReference type="Proteomes" id="UP000481288">
    <property type="component" value="Unassembled WGS sequence"/>
</dbReference>
<dbReference type="PANTHER" id="PTHR43669:SF4">
    <property type="entry name" value="SHORT-CHAIN DEHYDROGENASE"/>
    <property type="match status" value="1"/>
</dbReference>
<sequence>RINIMSTPVLLVLGAGPKIGLFVANAFAAKGYKIALAARSLEEGVGEDGYLRLKIDLAKTEEIQKVFTQVKEKLGVPSVVVYNGAARAVLDAEDPLSSVSVDEVNRDFAVNAISPLFAAQEAVKGFKQLESSASRTFILTGNMLNLIAKPGVLTFGMGKAASAQLIWYASVAYKPKGFKFYYADERQANGGPTIPVSGPAAAKAYVELAAKKEQGPWDYTFMEGKGYVEFKGPLPTDF</sequence>
<dbReference type="GO" id="GO:0016491">
    <property type="term" value="F:oxidoreductase activity"/>
    <property type="evidence" value="ECO:0007669"/>
    <property type="project" value="UniProtKB-KW"/>
</dbReference>
<feature type="non-terminal residue" evidence="3">
    <location>
        <position position="1"/>
    </location>
</feature>
<dbReference type="SUPFAM" id="SSF51735">
    <property type="entry name" value="NAD(P)-binding Rossmann-fold domains"/>
    <property type="match status" value="1"/>
</dbReference>
<organism evidence="3 4">
    <name type="scientific">Lachnellula cervina</name>
    <dbReference type="NCBI Taxonomy" id="1316786"/>
    <lineage>
        <taxon>Eukaryota</taxon>
        <taxon>Fungi</taxon>
        <taxon>Dikarya</taxon>
        <taxon>Ascomycota</taxon>
        <taxon>Pezizomycotina</taxon>
        <taxon>Leotiomycetes</taxon>
        <taxon>Helotiales</taxon>
        <taxon>Lachnaceae</taxon>
        <taxon>Lachnellula</taxon>
    </lineage>
</organism>
<accession>A0A7D8UJZ1</accession>